<evidence type="ECO:0000256" key="4">
    <source>
        <dbReference type="ARBA" id="ARBA00022982"/>
    </source>
</evidence>
<dbReference type="EMBL" id="CP069798">
    <property type="protein sequence ID" value="QRQ80908.1"/>
    <property type="molecule type" value="Genomic_DNA"/>
</dbReference>
<evidence type="ECO:0000313" key="10">
    <source>
        <dbReference type="Proteomes" id="UP000653156"/>
    </source>
</evidence>
<keyword evidence="10" id="KW-1185">Reference proteome</keyword>
<keyword evidence="5 6" id="KW-0408">Iron</keyword>
<feature type="binding site" description="covalent" evidence="7">
    <location>
        <position position="134"/>
    </location>
    <ligand>
        <name>heme c</name>
        <dbReference type="ChEBI" id="CHEBI:61717"/>
    </ligand>
</feature>
<keyword evidence="2 7" id="KW-0349">Heme</keyword>
<keyword evidence="1" id="KW-0813">Transport</keyword>
<dbReference type="PIRSF" id="PIRSF000027">
    <property type="entry name" value="Cytc_c_prime"/>
    <property type="match status" value="1"/>
</dbReference>
<dbReference type="SUPFAM" id="SSF47175">
    <property type="entry name" value="Cytochromes"/>
    <property type="match status" value="1"/>
</dbReference>
<dbReference type="GO" id="GO:0009055">
    <property type="term" value="F:electron transfer activity"/>
    <property type="evidence" value="ECO:0007669"/>
    <property type="project" value="InterPro"/>
</dbReference>
<dbReference type="Pfam" id="PF01322">
    <property type="entry name" value="Cytochrom_C_2"/>
    <property type="match status" value="1"/>
</dbReference>
<evidence type="ECO:0000256" key="8">
    <source>
        <dbReference type="SAM" id="SignalP"/>
    </source>
</evidence>
<dbReference type="Proteomes" id="UP000653156">
    <property type="component" value="Chromosome"/>
</dbReference>
<keyword evidence="4" id="KW-0249">Electron transport</keyword>
<dbReference type="GO" id="GO:0022900">
    <property type="term" value="P:electron transport chain"/>
    <property type="evidence" value="ECO:0007669"/>
    <property type="project" value="InterPro"/>
</dbReference>
<dbReference type="GO" id="GO:0005506">
    <property type="term" value="F:iron ion binding"/>
    <property type="evidence" value="ECO:0007669"/>
    <property type="project" value="InterPro"/>
</dbReference>
<dbReference type="PROSITE" id="PS51009">
    <property type="entry name" value="CYTCII"/>
    <property type="match status" value="1"/>
</dbReference>
<organism evidence="9 10">
    <name type="scientific">Paralysiella testudinis</name>
    <dbReference type="NCBI Taxonomy" id="2809020"/>
    <lineage>
        <taxon>Bacteria</taxon>
        <taxon>Pseudomonadati</taxon>
        <taxon>Pseudomonadota</taxon>
        <taxon>Betaproteobacteria</taxon>
        <taxon>Neisseriales</taxon>
        <taxon>Neisseriaceae</taxon>
        <taxon>Paralysiella</taxon>
    </lineage>
</organism>
<keyword evidence="8" id="KW-0732">Signal</keyword>
<evidence type="ECO:0000256" key="2">
    <source>
        <dbReference type="ARBA" id="ARBA00022617"/>
    </source>
</evidence>
<accession>A0A892ZEI1</accession>
<feature type="binding site" description="axial binding residue" evidence="6">
    <location>
        <position position="138"/>
    </location>
    <ligand>
        <name>heme c</name>
        <dbReference type="ChEBI" id="CHEBI:61717"/>
    </ligand>
    <ligandPart>
        <name>Fe</name>
        <dbReference type="ChEBI" id="CHEBI:18248"/>
    </ligandPart>
</feature>
<dbReference type="GO" id="GO:0042597">
    <property type="term" value="C:periplasmic space"/>
    <property type="evidence" value="ECO:0007669"/>
    <property type="project" value="InterPro"/>
</dbReference>
<gene>
    <name evidence="9" type="ORF">JQU52_09165</name>
</gene>
<dbReference type="InterPro" id="IPR002321">
    <property type="entry name" value="Cyt_c_II"/>
</dbReference>
<evidence type="ECO:0000256" key="6">
    <source>
        <dbReference type="PIRSR" id="PIRSR000027-1"/>
    </source>
</evidence>
<feature type="chain" id="PRO_5034366427" evidence="8">
    <location>
        <begin position="21"/>
        <end position="143"/>
    </location>
</feature>
<feature type="binding site" description="covalent" evidence="7">
    <location>
        <position position="137"/>
    </location>
    <ligand>
        <name>heme c</name>
        <dbReference type="ChEBI" id="CHEBI:61717"/>
    </ligand>
</feature>
<dbReference type="InterPro" id="IPR012127">
    <property type="entry name" value="Cyt_c_prime"/>
</dbReference>
<dbReference type="RefSeq" id="WP_230338199.1">
    <property type="nucleotide sequence ID" value="NZ_CP069798.1"/>
</dbReference>
<name>A0A892ZEI1_9NEIS</name>
<evidence type="ECO:0000256" key="1">
    <source>
        <dbReference type="ARBA" id="ARBA00022448"/>
    </source>
</evidence>
<dbReference type="Gene3D" id="1.20.120.10">
    <property type="entry name" value="Cytochrome c/b562"/>
    <property type="match status" value="1"/>
</dbReference>
<feature type="signal peptide" evidence="8">
    <location>
        <begin position="1"/>
        <end position="20"/>
    </location>
</feature>
<comment type="PTM">
    <text evidence="7">Binds 1 heme group per subunit.</text>
</comment>
<evidence type="ECO:0000256" key="7">
    <source>
        <dbReference type="PIRSR" id="PIRSR000027-2"/>
    </source>
</evidence>
<evidence type="ECO:0000256" key="3">
    <source>
        <dbReference type="ARBA" id="ARBA00022723"/>
    </source>
</evidence>
<dbReference type="AlphaFoldDB" id="A0A892ZEI1"/>
<reference evidence="9" key="1">
    <citation type="submission" date="2021-02" db="EMBL/GenBank/DDBJ databases">
        <title>Neisseriaceae sp. 26B isolated from the cloaca of a Common Toad-headed Turtle (Mesoclemmys nasuta).</title>
        <authorList>
            <person name="Spergser J."/>
            <person name="Busse H.-J."/>
        </authorList>
    </citation>
    <scope>NUCLEOTIDE SEQUENCE</scope>
    <source>
        <strain evidence="9">26B</strain>
    </source>
</reference>
<evidence type="ECO:0000313" key="9">
    <source>
        <dbReference type="EMBL" id="QRQ80908.1"/>
    </source>
</evidence>
<dbReference type="GO" id="GO:0020037">
    <property type="term" value="F:heme binding"/>
    <property type="evidence" value="ECO:0007669"/>
    <property type="project" value="InterPro"/>
</dbReference>
<dbReference type="KEGG" id="ptes:JQU52_09165"/>
<proteinExistence type="predicted"/>
<dbReference type="InterPro" id="IPR015984">
    <property type="entry name" value="Cyt_c_prime_subgr"/>
</dbReference>
<dbReference type="PRINTS" id="PR00608">
    <property type="entry name" value="CYTCHROMECII"/>
</dbReference>
<dbReference type="InterPro" id="IPR010980">
    <property type="entry name" value="Cyt_c/b562"/>
</dbReference>
<sequence length="143" mass="15297">MNKTLLLAACLSAATAFAHADDIKARQQYMKEWGGATKKMAAIIKKSDAQSFPAAEFAALAAQIQQNANAPWQHYPAGSNGRGSDATAAVWAQPQQFQAAIQRFTQAANNLHTAAQTGRFDAVKAPFGQLGESCKACHKTFKD</sequence>
<evidence type="ECO:0000256" key="5">
    <source>
        <dbReference type="ARBA" id="ARBA00023004"/>
    </source>
</evidence>
<protein>
    <submittedName>
        <fullName evidence="9">Cytochrome c</fullName>
    </submittedName>
</protein>
<keyword evidence="3 6" id="KW-0479">Metal-binding</keyword>